<protein>
    <submittedName>
        <fullName evidence="1">Uncharacterized protein</fullName>
    </submittedName>
</protein>
<comment type="caution">
    <text evidence="1">The sequence shown here is derived from an EMBL/GenBank/DDBJ whole genome shotgun (WGS) entry which is preliminary data.</text>
</comment>
<organism evidence="1 2">
    <name type="scientific">Pediococcus stilesii</name>
    <dbReference type="NCBI Taxonomy" id="331679"/>
    <lineage>
        <taxon>Bacteria</taxon>
        <taxon>Bacillati</taxon>
        <taxon>Bacillota</taxon>
        <taxon>Bacilli</taxon>
        <taxon>Lactobacillales</taxon>
        <taxon>Lactobacillaceae</taxon>
        <taxon>Pediococcus</taxon>
    </lineage>
</organism>
<name>A0A5R9BYS8_9LACO</name>
<dbReference type="AlphaFoldDB" id="A0A5R9BYS8"/>
<accession>A0A5R9BYS8</accession>
<dbReference type="EMBL" id="VBTH01000002">
    <property type="protein sequence ID" value="TLQ05463.1"/>
    <property type="molecule type" value="Genomic_DNA"/>
</dbReference>
<gene>
    <name evidence="1" type="ORF">FEZ51_02050</name>
</gene>
<dbReference type="Proteomes" id="UP000305541">
    <property type="component" value="Unassembled WGS sequence"/>
</dbReference>
<evidence type="ECO:0000313" key="1">
    <source>
        <dbReference type="EMBL" id="TLQ05463.1"/>
    </source>
</evidence>
<reference evidence="1 2" key="1">
    <citation type="submission" date="2019-05" db="EMBL/GenBank/DDBJ databases">
        <title>The metagenome of a microbial culture collection derived from dairy environment covers the genomic content of the human microbiome.</title>
        <authorList>
            <person name="Roder T."/>
            <person name="Wuthrich D."/>
            <person name="Sattari Z."/>
            <person name="Von Ah U."/>
            <person name="Bar C."/>
            <person name="Ronchi F."/>
            <person name="Macpherson A.J."/>
            <person name="Ganal-Vonarburg S.C."/>
            <person name="Bruggmann R."/>
            <person name="Vergeres G."/>
        </authorList>
    </citation>
    <scope>NUCLEOTIDE SEQUENCE [LARGE SCALE GENOMIC DNA]</scope>
    <source>
        <strain evidence="1 2">FAM 18815</strain>
    </source>
</reference>
<proteinExistence type="predicted"/>
<evidence type="ECO:0000313" key="2">
    <source>
        <dbReference type="Proteomes" id="UP000305541"/>
    </source>
</evidence>
<dbReference type="RefSeq" id="WP_138473807.1">
    <property type="nucleotide sequence ID" value="NZ_VBTH01000002.1"/>
</dbReference>
<sequence length="79" mass="9076">MKDEYYHLTYWGWNNDEPTVLRLCTKIVLVPSETMAALVTTNVRPPVALKFIEGDGQDFILNAADYHSLERIYGEINSQ</sequence>